<gene>
    <name evidence="1" type="ORF">AW736_08270</name>
    <name evidence="2" type="ORF">AW736_26635</name>
</gene>
<dbReference type="STRING" id="1184151.AW736_08270"/>
<protein>
    <recommendedName>
        <fullName evidence="4">DUF2946 domain-containing protein</fullName>
    </recommendedName>
</protein>
<reference evidence="1 3" key="1">
    <citation type="submission" date="2016-01" db="EMBL/GenBank/DDBJ databases">
        <title>High potential of lignocellulose degradation of a new Verrucomicrobia species.</title>
        <authorList>
            <person name="Wang Y."/>
            <person name="Shi Y."/>
            <person name="Qiu Z."/>
            <person name="Liu S."/>
            <person name="Yang H."/>
        </authorList>
    </citation>
    <scope>NUCLEOTIDE SEQUENCE [LARGE SCALE GENOMIC DNA]</scope>
    <source>
        <strain evidence="1 3">TSB47</strain>
    </source>
</reference>
<evidence type="ECO:0000313" key="3">
    <source>
        <dbReference type="Proteomes" id="UP000078486"/>
    </source>
</evidence>
<keyword evidence="3" id="KW-1185">Reference proteome</keyword>
<comment type="caution">
    <text evidence="1">The sequence shown here is derived from an EMBL/GenBank/DDBJ whole genome shotgun (WGS) entry which is preliminary data.</text>
</comment>
<evidence type="ECO:0000313" key="2">
    <source>
        <dbReference type="EMBL" id="OAM91839.1"/>
    </source>
</evidence>
<accession>A0A178IM48</accession>
<dbReference type="RefSeq" id="WP_068769689.1">
    <property type="nucleotide sequence ID" value="NZ_CP109796.1"/>
</dbReference>
<dbReference type="EMBL" id="LRRQ01000007">
    <property type="protein sequence ID" value="OAM91839.1"/>
    <property type="molecule type" value="Genomic_DNA"/>
</dbReference>
<name>A0A178IM48_9BACT</name>
<dbReference type="Proteomes" id="UP000078486">
    <property type="component" value="Unassembled WGS sequence"/>
</dbReference>
<dbReference type="AlphaFoldDB" id="A0A178IM48"/>
<proteinExistence type="predicted"/>
<evidence type="ECO:0008006" key="4">
    <source>
        <dbReference type="Google" id="ProtNLM"/>
    </source>
</evidence>
<evidence type="ECO:0000313" key="1">
    <source>
        <dbReference type="EMBL" id="OAM90377.1"/>
    </source>
</evidence>
<dbReference type="EMBL" id="LRRQ01000059">
    <property type="protein sequence ID" value="OAM90377.1"/>
    <property type="molecule type" value="Genomic_DNA"/>
</dbReference>
<organism evidence="1 3">
    <name type="scientific">Termitidicoccus mucosus</name>
    <dbReference type="NCBI Taxonomy" id="1184151"/>
    <lineage>
        <taxon>Bacteria</taxon>
        <taxon>Pseudomonadati</taxon>
        <taxon>Verrucomicrobiota</taxon>
        <taxon>Opitutia</taxon>
        <taxon>Opitutales</taxon>
        <taxon>Opitutaceae</taxon>
        <taxon>Termitidicoccus</taxon>
    </lineage>
</organism>
<sequence length="140" mass="14909">MTFPRTHYTPRLHRLMAVLGVMVILALNVFAASSAAHEWLCGHLRHSGYVHCDEHHASPASDTHDGKLAEGMAGANGHDHDDSGCIITLFSSGHVLVAIGLPATAFIERVLAIRVATFPPVPVLAVIPHALPPGRAPPRV</sequence>